<sequence>MTLLLPARHTTRNIRYSQLELANVAAANKTSARSLQSRKRHAGTYQDNKGVNTVYSVVCKQPRTETPADSSAAENANL</sequence>
<keyword evidence="2" id="KW-1185">Reference proteome</keyword>
<reference evidence="1 2" key="1">
    <citation type="submission" date="2021-06" db="EMBL/GenBank/DDBJ databases">
        <title>Chromosome-level genome assembly of the red-tail catfish (Hemibagrus wyckioides).</title>
        <authorList>
            <person name="Shao F."/>
        </authorList>
    </citation>
    <scope>NUCLEOTIDE SEQUENCE [LARGE SCALE GENOMIC DNA]</scope>
    <source>
        <strain evidence="1">EC202008001</strain>
        <tissue evidence="1">Blood</tissue>
    </source>
</reference>
<organism evidence="1 2">
    <name type="scientific">Hemibagrus wyckioides</name>
    <dbReference type="NCBI Taxonomy" id="337641"/>
    <lineage>
        <taxon>Eukaryota</taxon>
        <taxon>Metazoa</taxon>
        <taxon>Chordata</taxon>
        <taxon>Craniata</taxon>
        <taxon>Vertebrata</taxon>
        <taxon>Euteleostomi</taxon>
        <taxon>Actinopterygii</taxon>
        <taxon>Neopterygii</taxon>
        <taxon>Teleostei</taxon>
        <taxon>Ostariophysi</taxon>
        <taxon>Siluriformes</taxon>
        <taxon>Bagridae</taxon>
        <taxon>Hemibagrus</taxon>
    </lineage>
</organism>
<comment type="caution">
    <text evidence="1">The sequence shown here is derived from an EMBL/GenBank/DDBJ whole genome shotgun (WGS) entry which is preliminary data.</text>
</comment>
<dbReference type="EMBL" id="JAHKSW010000007">
    <property type="protein sequence ID" value="KAG7330480.1"/>
    <property type="molecule type" value="Genomic_DNA"/>
</dbReference>
<dbReference type="Proteomes" id="UP000824219">
    <property type="component" value="Linkage Group LG07"/>
</dbReference>
<gene>
    <name evidence="1" type="ORF">KOW79_006702</name>
</gene>
<evidence type="ECO:0000313" key="2">
    <source>
        <dbReference type="Proteomes" id="UP000824219"/>
    </source>
</evidence>
<evidence type="ECO:0000313" key="1">
    <source>
        <dbReference type="EMBL" id="KAG7330480.1"/>
    </source>
</evidence>
<accession>A0A9D3P084</accession>
<name>A0A9D3P084_9TELE</name>
<protein>
    <submittedName>
        <fullName evidence="1">Uncharacterized protein</fullName>
    </submittedName>
</protein>
<dbReference type="AlphaFoldDB" id="A0A9D3P084"/>
<proteinExistence type="predicted"/>